<proteinExistence type="predicted"/>
<name>A0A6S6YZC1_9BURK</name>
<evidence type="ECO:0000313" key="1">
    <source>
        <dbReference type="EMBL" id="CAB3643668.1"/>
    </source>
</evidence>
<reference evidence="1 2" key="1">
    <citation type="submission" date="2020-04" db="EMBL/GenBank/DDBJ databases">
        <authorList>
            <person name="De Canck E."/>
        </authorList>
    </citation>
    <scope>NUCLEOTIDE SEQUENCE [LARGE SCALE GENOMIC DNA]</scope>
    <source>
        <strain evidence="1 2">LMG 3431</strain>
    </source>
</reference>
<dbReference type="AlphaFoldDB" id="A0A6S6YZC1"/>
<protein>
    <submittedName>
        <fullName evidence="1">Uncharacterized protein</fullName>
    </submittedName>
</protein>
<dbReference type="Proteomes" id="UP000494108">
    <property type="component" value="Unassembled WGS sequence"/>
</dbReference>
<gene>
    <name evidence="1" type="ORF">LMG3431_02340</name>
</gene>
<accession>A0A6S6YZC1</accession>
<keyword evidence="2" id="KW-1185">Reference proteome</keyword>
<dbReference type="EMBL" id="CADIJX010000002">
    <property type="protein sequence ID" value="CAB3643668.1"/>
    <property type="molecule type" value="Genomic_DNA"/>
</dbReference>
<sequence length="197" mass="19953">MPTAPATTTVSRVWTVSAVTLMAPRLETCVLLRLARAPAASVISFSATDAPMASEPPAAVKATLATTTVALIVPLMSASMVSALAPLPLMREPFTTATAEELITLRASAPPPASEMPPRPTPTAIEAATDTVLIVALLSALTVIADAPAKFTPSTLAKVSLPTSFWASDAATDSAAVAPSDTATAIATAAMVLSMRA</sequence>
<organism evidence="1 2">
    <name type="scientific">Achromobacter pestifer</name>
    <dbReference type="NCBI Taxonomy" id="1353889"/>
    <lineage>
        <taxon>Bacteria</taxon>
        <taxon>Pseudomonadati</taxon>
        <taxon>Pseudomonadota</taxon>
        <taxon>Betaproteobacteria</taxon>
        <taxon>Burkholderiales</taxon>
        <taxon>Alcaligenaceae</taxon>
        <taxon>Achromobacter</taxon>
    </lineage>
</organism>
<evidence type="ECO:0000313" key="2">
    <source>
        <dbReference type="Proteomes" id="UP000494108"/>
    </source>
</evidence>